<evidence type="ECO:0000313" key="5">
    <source>
        <dbReference type="Proteomes" id="UP000588586"/>
    </source>
</evidence>
<organism evidence="4 5">
    <name type="scientific">Knoellia koreensis</name>
    <dbReference type="NCBI Taxonomy" id="2730921"/>
    <lineage>
        <taxon>Bacteria</taxon>
        <taxon>Bacillati</taxon>
        <taxon>Actinomycetota</taxon>
        <taxon>Actinomycetes</taxon>
        <taxon>Micrococcales</taxon>
        <taxon>Intrasporangiaceae</taxon>
        <taxon>Knoellia</taxon>
    </lineage>
</organism>
<dbReference type="Gene3D" id="3.40.630.30">
    <property type="match status" value="1"/>
</dbReference>
<dbReference type="InterPro" id="IPR016181">
    <property type="entry name" value="Acyl_CoA_acyltransferase"/>
</dbReference>
<dbReference type="InterPro" id="IPR050832">
    <property type="entry name" value="Bact_Acetyltransf"/>
</dbReference>
<accession>A0A849HJL3</accession>
<dbReference type="GO" id="GO:0016747">
    <property type="term" value="F:acyltransferase activity, transferring groups other than amino-acyl groups"/>
    <property type="evidence" value="ECO:0007669"/>
    <property type="project" value="InterPro"/>
</dbReference>
<dbReference type="PROSITE" id="PS51186">
    <property type="entry name" value="GNAT"/>
    <property type="match status" value="1"/>
</dbReference>
<name>A0A849HJL3_9MICO</name>
<dbReference type="InterPro" id="IPR000182">
    <property type="entry name" value="GNAT_dom"/>
</dbReference>
<dbReference type="PANTHER" id="PTHR43877:SF2">
    <property type="entry name" value="AMINOALKYLPHOSPHONATE N-ACETYLTRANSFERASE-RELATED"/>
    <property type="match status" value="1"/>
</dbReference>
<gene>
    <name evidence="4" type="ORF">HJG52_10895</name>
</gene>
<protein>
    <submittedName>
        <fullName evidence="4">GNAT family N-acetyltransferase</fullName>
    </submittedName>
</protein>
<feature type="domain" description="N-acetyltransferase" evidence="3">
    <location>
        <begin position="1"/>
        <end position="149"/>
    </location>
</feature>
<evidence type="ECO:0000256" key="1">
    <source>
        <dbReference type="ARBA" id="ARBA00022679"/>
    </source>
</evidence>
<dbReference type="Pfam" id="PF00583">
    <property type="entry name" value="Acetyltransf_1"/>
    <property type="match status" value="1"/>
</dbReference>
<dbReference type="AlphaFoldDB" id="A0A849HJL3"/>
<proteinExistence type="predicted"/>
<keyword evidence="5" id="KW-1185">Reference proteome</keyword>
<evidence type="ECO:0000256" key="2">
    <source>
        <dbReference type="ARBA" id="ARBA00023315"/>
    </source>
</evidence>
<evidence type="ECO:0000259" key="3">
    <source>
        <dbReference type="PROSITE" id="PS51186"/>
    </source>
</evidence>
<dbReference type="EMBL" id="JABEPQ010000002">
    <property type="protein sequence ID" value="NNM46511.1"/>
    <property type="molecule type" value="Genomic_DNA"/>
</dbReference>
<sequence length="149" mass="16182">MVVRRATDADLPAIVRLLADDELGATREDEGDLAAYRRGLAAIDADPHQLLVVLDDDGEVVGTLQLTLIPGISHQGAWRAQIEAVRVAADRRGSGLGGQMVQWAVQESRSRGARVVQLTSNAVRADARRFYERLGFIPSHTGFKLPLSD</sequence>
<dbReference type="Proteomes" id="UP000588586">
    <property type="component" value="Unassembled WGS sequence"/>
</dbReference>
<dbReference type="CDD" id="cd04301">
    <property type="entry name" value="NAT_SF"/>
    <property type="match status" value="1"/>
</dbReference>
<dbReference type="PANTHER" id="PTHR43877">
    <property type="entry name" value="AMINOALKYLPHOSPHONATE N-ACETYLTRANSFERASE-RELATED-RELATED"/>
    <property type="match status" value="1"/>
</dbReference>
<evidence type="ECO:0000313" key="4">
    <source>
        <dbReference type="EMBL" id="NNM46511.1"/>
    </source>
</evidence>
<keyword evidence="2" id="KW-0012">Acyltransferase</keyword>
<reference evidence="4 5" key="1">
    <citation type="submission" date="2020-04" db="EMBL/GenBank/DDBJ databases">
        <title>Knoellia sp. isolate from air conditioner.</title>
        <authorList>
            <person name="Chea S."/>
            <person name="Kim D.-U."/>
        </authorList>
    </citation>
    <scope>NUCLEOTIDE SEQUENCE [LARGE SCALE GENOMIC DNA]</scope>
    <source>
        <strain evidence="4 5">DB2414S</strain>
    </source>
</reference>
<keyword evidence="1 4" id="KW-0808">Transferase</keyword>
<dbReference type="SUPFAM" id="SSF55729">
    <property type="entry name" value="Acyl-CoA N-acyltransferases (Nat)"/>
    <property type="match status" value="1"/>
</dbReference>
<comment type="caution">
    <text evidence="4">The sequence shown here is derived from an EMBL/GenBank/DDBJ whole genome shotgun (WGS) entry which is preliminary data.</text>
</comment>